<sequence>MKEIESNYWDDQSQRFLKIKLNTLFNSENKIICSKDGQILRMYQFSQQSDYLKDHVNNEEELNNLDQIKYLRWFGKQGEKNYKVGNWEAVWKDQILSDVGGYYSNNGQKQGIWTDLIKMYWSESQVYEVGEYENGIKVGRWKLLYDGQEIGGGSYNFQGNKDGKWFELSDNFWNKGQVMYYGEYFNGKKVGLWDILYKSKNDNNLLKFVGCGTYAQERKYDSIQINIKQGRWIEQSDQFWDEGQIIHSGVYKDGIKVGNWDTLYKSNKLNSNYELMGGGSYELKEGDNDFYDPIKSGSWIELSDGFRELNQIIYTGVYKNGKKTGYWDVLFKSIEANQFKKIGGGQYINKGQNDSVKDGDWIELSSKFNSFNQLTYNGKYRDGNKVDRWDAFFKQQGENYNFYFIGGGVYSSTIIDGATVKNGRWVEMSDSFWEQSEVTLEGKYQYGIKVGIWKSYFKDIITKKKEQIGGGEYVIEQDGNSQKSGMWIELSVGFRWSDQITFNGQYLKGQKFGKWDMYNKKGGYQKSQFEYMQVTYQCFNLMIVGEDHMILNRLIQYQVVQLRLECGLNQKISFGIKVKYFQQVSIQMVQKLVNGKFNIKMCQLKKLQLLVEDSIQLRNKIMGWKFQLNLEFGLNQPKNSPIMIKRYILGNTQMVKKQGNGIKWIQKEKILGKCKINS</sequence>
<evidence type="ECO:0000313" key="2">
    <source>
        <dbReference type="Proteomes" id="UP000683925"/>
    </source>
</evidence>
<name>A0A8S1VDA3_PAROT</name>
<protein>
    <submittedName>
        <fullName evidence="1">Uncharacterized protein</fullName>
    </submittedName>
</protein>
<gene>
    <name evidence="1" type="ORF">POCTA_138.1.T0630299</name>
</gene>
<evidence type="ECO:0000313" key="1">
    <source>
        <dbReference type="EMBL" id="CAD8174435.1"/>
    </source>
</evidence>
<organism evidence="1 2">
    <name type="scientific">Paramecium octaurelia</name>
    <dbReference type="NCBI Taxonomy" id="43137"/>
    <lineage>
        <taxon>Eukaryota</taxon>
        <taxon>Sar</taxon>
        <taxon>Alveolata</taxon>
        <taxon>Ciliophora</taxon>
        <taxon>Intramacronucleata</taxon>
        <taxon>Oligohymenophorea</taxon>
        <taxon>Peniculida</taxon>
        <taxon>Parameciidae</taxon>
        <taxon>Paramecium</taxon>
    </lineage>
</organism>
<dbReference type="EMBL" id="CAJJDP010000062">
    <property type="protein sequence ID" value="CAD8174435.1"/>
    <property type="molecule type" value="Genomic_DNA"/>
</dbReference>
<dbReference type="PANTHER" id="PTHR33706:SF1">
    <property type="entry name" value="TPR REPEAT PROTEIN"/>
    <property type="match status" value="1"/>
</dbReference>
<dbReference type="OrthoDB" id="298777at2759"/>
<dbReference type="Proteomes" id="UP000683925">
    <property type="component" value="Unassembled WGS sequence"/>
</dbReference>
<dbReference type="AlphaFoldDB" id="A0A8S1VDA3"/>
<accession>A0A8S1VDA3</accession>
<dbReference type="PANTHER" id="PTHR33706">
    <property type="entry name" value="MORN VARIANT REPEAT PROTEIN"/>
    <property type="match status" value="1"/>
</dbReference>
<proteinExistence type="predicted"/>
<keyword evidence="2" id="KW-1185">Reference proteome</keyword>
<dbReference type="OMA" id="WDAFFKQ"/>
<reference evidence="1" key="1">
    <citation type="submission" date="2021-01" db="EMBL/GenBank/DDBJ databases">
        <authorList>
            <consortium name="Genoscope - CEA"/>
            <person name="William W."/>
        </authorList>
    </citation>
    <scope>NUCLEOTIDE SEQUENCE</scope>
</reference>
<comment type="caution">
    <text evidence="1">The sequence shown here is derived from an EMBL/GenBank/DDBJ whole genome shotgun (WGS) entry which is preliminary data.</text>
</comment>